<proteinExistence type="inferred from homology"/>
<dbReference type="SUPFAM" id="SSF56059">
    <property type="entry name" value="Glutathione synthetase ATP-binding domain-like"/>
    <property type="match status" value="1"/>
</dbReference>
<evidence type="ECO:0000313" key="7">
    <source>
        <dbReference type="Proteomes" id="UP000229370"/>
    </source>
</evidence>
<dbReference type="GO" id="GO:0046872">
    <property type="term" value="F:metal ion binding"/>
    <property type="evidence" value="ECO:0007669"/>
    <property type="project" value="InterPro"/>
</dbReference>
<comment type="similarity">
    <text evidence="1">Belongs to the D-alanine--D-alanine ligase family.</text>
</comment>
<dbReference type="AlphaFoldDB" id="A0A2M8GMQ7"/>
<evidence type="ECO:0000256" key="1">
    <source>
        <dbReference type="ARBA" id="ARBA00010871"/>
    </source>
</evidence>
<dbReference type="PROSITE" id="PS50975">
    <property type="entry name" value="ATP_GRASP"/>
    <property type="match status" value="1"/>
</dbReference>
<dbReference type="InterPro" id="IPR013815">
    <property type="entry name" value="ATP_grasp_subdomain_1"/>
</dbReference>
<evidence type="ECO:0000313" key="6">
    <source>
        <dbReference type="EMBL" id="PJC81769.1"/>
    </source>
</evidence>
<reference evidence="7" key="1">
    <citation type="submission" date="2017-09" db="EMBL/GenBank/DDBJ databases">
        <title>Depth-based differentiation of microbial function through sediment-hosted aquifers and enrichment of novel symbionts in the deep terrestrial subsurface.</title>
        <authorList>
            <person name="Probst A.J."/>
            <person name="Ladd B."/>
            <person name="Jarett J.K."/>
            <person name="Geller-Mcgrath D.E."/>
            <person name="Sieber C.M.K."/>
            <person name="Emerson J.B."/>
            <person name="Anantharaman K."/>
            <person name="Thomas B.C."/>
            <person name="Malmstrom R."/>
            <person name="Stieglmeier M."/>
            <person name="Klingl A."/>
            <person name="Woyke T."/>
            <person name="Ryan C.M."/>
            <person name="Banfield J.F."/>
        </authorList>
    </citation>
    <scope>NUCLEOTIDE SEQUENCE [LARGE SCALE GENOMIC DNA]</scope>
</reference>
<name>A0A2M8GMQ7_9BACT</name>
<dbReference type="Gene3D" id="3.30.1490.20">
    <property type="entry name" value="ATP-grasp fold, A domain"/>
    <property type="match status" value="1"/>
</dbReference>
<feature type="domain" description="ATP-grasp" evidence="5">
    <location>
        <begin position="141"/>
        <end position="223"/>
    </location>
</feature>
<dbReference type="Gene3D" id="3.30.470.20">
    <property type="entry name" value="ATP-grasp fold, B domain"/>
    <property type="match status" value="1"/>
</dbReference>
<evidence type="ECO:0000256" key="3">
    <source>
        <dbReference type="ARBA" id="ARBA00023316"/>
    </source>
</evidence>
<dbReference type="Gene3D" id="3.40.50.20">
    <property type="match status" value="1"/>
</dbReference>
<evidence type="ECO:0000256" key="2">
    <source>
        <dbReference type="ARBA" id="ARBA00022598"/>
    </source>
</evidence>
<dbReference type="PANTHER" id="PTHR23132:SF23">
    <property type="entry name" value="D-ALANINE--D-ALANINE LIGASE B"/>
    <property type="match status" value="1"/>
</dbReference>
<dbReference type="GO" id="GO:0005524">
    <property type="term" value="F:ATP binding"/>
    <property type="evidence" value="ECO:0007669"/>
    <property type="project" value="UniProtKB-UniRule"/>
</dbReference>
<keyword evidence="3" id="KW-0961">Cell wall biogenesis/degradation</keyword>
<accession>A0A2M8GMQ7</accession>
<dbReference type="GO" id="GO:0008716">
    <property type="term" value="F:D-alanine-D-alanine ligase activity"/>
    <property type="evidence" value="ECO:0007669"/>
    <property type="project" value="InterPro"/>
</dbReference>
<gene>
    <name evidence="6" type="ORF">CO007_03100</name>
</gene>
<organism evidence="6 7">
    <name type="scientific">Candidatus Roizmanbacteria bacterium CG_4_8_14_3_um_filter_36_10</name>
    <dbReference type="NCBI Taxonomy" id="1974834"/>
    <lineage>
        <taxon>Bacteria</taxon>
        <taxon>Candidatus Roizmaniibacteriota</taxon>
    </lineage>
</organism>
<dbReference type="SUPFAM" id="SSF52440">
    <property type="entry name" value="PreATP-grasp domain"/>
    <property type="match status" value="1"/>
</dbReference>
<keyword evidence="4" id="KW-0067">ATP-binding</keyword>
<dbReference type="InterPro" id="IPR011095">
    <property type="entry name" value="Dala_Dala_lig_C"/>
</dbReference>
<dbReference type="PANTHER" id="PTHR23132">
    <property type="entry name" value="D-ALANINE--D-ALANINE LIGASE"/>
    <property type="match status" value="1"/>
</dbReference>
<keyword evidence="4" id="KW-0547">Nucleotide-binding</keyword>
<dbReference type="EMBL" id="PFQK01000052">
    <property type="protein sequence ID" value="PJC81769.1"/>
    <property type="molecule type" value="Genomic_DNA"/>
</dbReference>
<comment type="caution">
    <text evidence="6">The sequence shown here is derived from an EMBL/GenBank/DDBJ whole genome shotgun (WGS) entry which is preliminary data.</text>
</comment>
<dbReference type="InterPro" id="IPR011761">
    <property type="entry name" value="ATP-grasp"/>
</dbReference>
<dbReference type="GO" id="GO:0071555">
    <property type="term" value="P:cell wall organization"/>
    <property type="evidence" value="ECO:0007669"/>
    <property type="project" value="UniProtKB-KW"/>
</dbReference>
<evidence type="ECO:0000256" key="4">
    <source>
        <dbReference type="PROSITE-ProRule" id="PRU00409"/>
    </source>
</evidence>
<sequence length="266" mass="29749">MSNRIRLVIITATNIRTSTGSNSTVLNLLENLDPKKYHISIALIDDLIPKRLIISQKKLSKKPNYISFEKIKNHKRVSNIYLLSTSSIKHIKKMFDVAIITIYNEFGEDGKILGLLDLAGIPYLSPELSSSVIAFDKEFTKAVLTYHGLLVPKSVEINKESQDLNHLSYPLIVKPSANGASYGVNLVKNEQDLLAAIKQAFDFSSEVLIEEYIKGEEFTVGVVGPYTNPKALPVVMIRSKNELFDYEAKYVTGKAEEIYPAPIKKS</sequence>
<protein>
    <recommendedName>
        <fullName evidence="5">ATP-grasp domain-containing protein</fullName>
    </recommendedName>
</protein>
<dbReference type="Proteomes" id="UP000229370">
    <property type="component" value="Unassembled WGS sequence"/>
</dbReference>
<evidence type="ECO:0000259" key="5">
    <source>
        <dbReference type="PROSITE" id="PS50975"/>
    </source>
</evidence>
<dbReference type="InterPro" id="IPR016185">
    <property type="entry name" value="PreATP-grasp_dom_sf"/>
</dbReference>
<keyword evidence="2" id="KW-0436">Ligase</keyword>
<dbReference type="Pfam" id="PF07478">
    <property type="entry name" value="Dala_Dala_lig_C"/>
    <property type="match status" value="1"/>
</dbReference>